<dbReference type="Proteomes" id="UP001228690">
    <property type="component" value="Chromosome"/>
</dbReference>
<organism evidence="2 3">
    <name type="scientific">Candidatus Haliotispira prima</name>
    <dbReference type="NCBI Taxonomy" id="3034016"/>
    <lineage>
        <taxon>Bacteria</taxon>
        <taxon>Pseudomonadati</taxon>
        <taxon>Spirochaetota</taxon>
        <taxon>Spirochaetia</taxon>
        <taxon>Spirochaetales</taxon>
        <taxon>Spirochaetaceae</taxon>
        <taxon>Candidatus Haliotispira</taxon>
    </lineage>
</organism>
<evidence type="ECO:0008006" key="4">
    <source>
        <dbReference type="Google" id="ProtNLM"/>
    </source>
</evidence>
<feature type="region of interest" description="Disordered" evidence="1">
    <location>
        <begin position="1"/>
        <end position="48"/>
    </location>
</feature>
<protein>
    <recommendedName>
        <fullName evidence="4">DUF1795 domain-containing protein</fullName>
    </recommendedName>
</protein>
<accession>A0ABY8MI07</accession>
<evidence type="ECO:0000313" key="2">
    <source>
        <dbReference type="EMBL" id="WGK69190.1"/>
    </source>
</evidence>
<feature type="region of interest" description="Disordered" evidence="1">
    <location>
        <begin position="81"/>
        <end position="102"/>
    </location>
</feature>
<evidence type="ECO:0000256" key="1">
    <source>
        <dbReference type="SAM" id="MobiDB-lite"/>
    </source>
</evidence>
<name>A0ABY8MI07_9SPIO</name>
<feature type="compositionally biased region" description="Low complexity" evidence="1">
    <location>
        <begin position="85"/>
        <end position="96"/>
    </location>
</feature>
<gene>
    <name evidence="2" type="ORF">P0082_12040</name>
</gene>
<evidence type="ECO:0000313" key="3">
    <source>
        <dbReference type="Proteomes" id="UP001228690"/>
    </source>
</evidence>
<reference evidence="2 3" key="1">
    <citation type="submission" date="2023-04" db="EMBL/GenBank/DDBJ databases">
        <title>Spirochaete genome identified in red abalone sample constitutes a novel genus.</title>
        <authorList>
            <person name="Sharma S.P."/>
            <person name="Purcell C.M."/>
            <person name="Hyde J.R."/>
            <person name="Severin A.J."/>
        </authorList>
    </citation>
    <scope>NUCLEOTIDE SEQUENCE [LARGE SCALE GENOMIC DNA]</scope>
    <source>
        <strain evidence="2 3">SP-2023</strain>
    </source>
</reference>
<proteinExistence type="predicted"/>
<feature type="compositionally biased region" description="Basic and acidic residues" evidence="1">
    <location>
        <begin position="1"/>
        <end position="12"/>
    </location>
</feature>
<keyword evidence="3" id="KW-1185">Reference proteome</keyword>
<dbReference type="RefSeq" id="WP_326927377.1">
    <property type="nucleotide sequence ID" value="NZ_CP123443.1"/>
</dbReference>
<sequence length="239" mass="27689">MSDTGIKADGREATAPQERLSPIARKNAAAGRRLQFPAPGLAEAPAPKTRARDWPELLFFQASNTWDELNNRQTNYQKLLPNRSPQLEEPGQPEPETLVKGEGSEQRVALLAYKAESGESPGILLVVYDEPYDIQPREYLEWMRASWENSEHLREIEAPTVRNFGHRDNHGYLMHFMSPEFLYVEFVLFVRHRAVHLVFRSPHKELLQSQAHQESFFRQVNKELEQGLYIRKQKPEQKS</sequence>
<dbReference type="EMBL" id="CP123443">
    <property type="protein sequence ID" value="WGK69190.1"/>
    <property type="molecule type" value="Genomic_DNA"/>
</dbReference>